<evidence type="ECO:0000259" key="4">
    <source>
        <dbReference type="PROSITE" id="PS51233"/>
    </source>
</evidence>
<dbReference type="GO" id="GO:0005576">
    <property type="term" value="C:extracellular region"/>
    <property type="evidence" value="ECO:0007669"/>
    <property type="project" value="UniProtKB-SubCell"/>
</dbReference>
<dbReference type="InterPro" id="IPR014853">
    <property type="entry name" value="VWF/SSPO/ZAN-like_Cys-rich_dom"/>
</dbReference>
<keyword evidence="6" id="KW-1185">Reference proteome</keyword>
<dbReference type="SMART" id="SM00832">
    <property type="entry name" value="C8"/>
    <property type="match status" value="2"/>
</dbReference>
<dbReference type="Pfam" id="PF00094">
    <property type="entry name" value="VWD"/>
    <property type="match status" value="1"/>
</dbReference>
<keyword evidence="3" id="KW-1015">Disulfide bond</keyword>
<evidence type="ECO:0000256" key="2">
    <source>
        <dbReference type="ARBA" id="ARBA00022525"/>
    </source>
</evidence>
<evidence type="ECO:0000256" key="1">
    <source>
        <dbReference type="ARBA" id="ARBA00004613"/>
    </source>
</evidence>
<comment type="subcellular location">
    <subcellularLocation>
        <location evidence="1">Secreted</location>
    </subcellularLocation>
</comment>
<dbReference type="EMBL" id="JANPWB010000008">
    <property type="protein sequence ID" value="KAJ1161386.1"/>
    <property type="molecule type" value="Genomic_DNA"/>
</dbReference>
<reference evidence="5" key="1">
    <citation type="journal article" date="2022" name="bioRxiv">
        <title>Sequencing and chromosome-scale assembly of the giantPleurodeles waltlgenome.</title>
        <authorList>
            <person name="Brown T."/>
            <person name="Elewa A."/>
            <person name="Iarovenko S."/>
            <person name="Subramanian E."/>
            <person name="Araus A.J."/>
            <person name="Petzold A."/>
            <person name="Susuki M."/>
            <person name="Suzuki K.-i.T."/>
            <person name="Hayashi T."/>
            <person name="Toyoda A."/>
            <person name="Oliveira C."/>
            <person name="Osipova E."/>
            <person name="Leigh N.D."/>
            <person name="Simon A."/>
            <person name="Yun M.H."/>
        </authorList>
    </citation>
    <scope>NUCLEOTIDE SEQUENCE</scope>
    <source>
        <strain evidence="5">20211129_DDA</strain>
        <tissue evidence="5">Liver</tissue>
    </source>
</reference>
<feature type="domain" description="VWFD" evidence="4">
    <location>
        <begin position="1"/>
        <end position="49"/>
    </location>
</feature>
<protein>
    <recommendedName>
        <fullName evidence="4">VWFD domain-containing protein</fullName>
    </recommendedName>
</protein>
<dbReference type="PROSITE" id="PS51233">
    <property type="entry name" value="VWFD"/>
    <property type="match status" value="2"/>
</dbReference>
<dbReference type="FunFam" id="2.10.25.10:FF:000674">
    <property type="entry name" value="Mucin-2"/>
    <property type="match status" value="1"/>
</dbReference>
<gene>
    <name evidence="5" type="ORF">NDU88_001873</name>
</gene>
<dbReference type="InterPro" id="IPR036084">
    <property type="entry name" value="Ser_inhib-like_sf"/>
</dbReference>
<dbReference type="PANTHER" id="PTHR47246">
    <property type="entry name" value="MUCIN-19"/>
    <property type="match status" value="1"/>
</dbReference>
<dbReference type="Proteomes" id="UP001066276">
    <property type="component" value="Chromosome 4_2"/>
</dbReference>
<dbReference type="PANTHER" id="PTHR47246:SF1">
    <property type="entry name" value="MUCIN-19"/>
    <property type="match status" value="1"/>
</dbReference>
<proteinExistence type="predicted"/>
<dbReference type="AlphaFoldDB" id="A0AAV7S988"/>
<accession>A0AAV7S988</accession>
<sequence>MVCEWREGLCGSFNNKAGDDFMSSSNIVEPSAEIFSDSWKTETCRLVSPPSCVNLDNEHYAEVNCAKLREPEGVFAMGHSAVDPTDYIERCKFATCTSDGPLNDTLCTSLGNYVKASSESNIHIENWRAGICEKTCPNNQVFRYDMTRCNLTCASIERPDVGCDDMPSKMEECGCPEGQFMKSGGICVTVEKCECTIDYGIMNPGETMEIDDNKCECRNGRIQCLHPVDMNAVNCSGGAEYIDCSDPLTQKRTDLECRKMNLPVQKLREHCVPGCYCRKPMVRDTRGECVLPKDCPCISGAQEYKNGAVTTVGCNNCTCVDGSWKCTEEECKSTCHIYGDGHFKTYDGKSDSFDGLCQYAFTQYDKYNKQSDILIPPLQSLQGKLCGICGNYNGDRSDDSIARDGSIVPSVLAFGNSWKTNPTCKDTEVEAYPCDSNAYCKNWAYKKCALIKEGGFQSCHKKVDPTPYYDACIKEACVCDFEGKYQGFCTSVAMYAEACNAAGVCVNWRTPDRCPVFCDYYNRQDECKWHYNPCGTTYKTCNKRVPGTYSTLMEGTKLFFKIML</sequence>
<dbReference type="SUPFAM" id="SSF57567">
    <property type="entry name" value="Serine protease inhibitors"/>
    <property type="match status" value="2"/>
</dbReference>
<name>A0AAV7S988_PLEWA</name>
<keyword evidence="2" id="KW-0964">Secreted</keyword>
<evidence type="ECO:0000313" key="6">
    <source>
        <dbReference type="Proteomes" id="UP001066276"/>
    </source>
</evidence>
<dbReference type="Gene3D" id="2.10.25.10">
    <property type="entry name" value="Laminin"/>
    <property type="match status" value="2"/>
</dbReference>
<comment type="caution">
    <text evidence="5">The sequence shown here is derived from an EMBL/GenBank/DDBJ whole genome shotgun (WGS) entry which is preliminary data.</text>
</comment>
<dbReference type="Pfam" id="PF08742">
    <property type="entry name" value="C8"/>
    <property type="match status" value="2"/>
</dbReference>
<organism evidence="5 6">
    <name type="scientific">Pleurodeles waltl</name>
    <name type="common">Iberian ribbed newt</name>
    <dbReference type="NCBI Taxonomy" id="8319"/>
    <lineage>
        <taxon>Eukaryota</taxon>
        <taxon>Metazoa</taxon>
        <taxon>Chordata</taxon>
        <taxon>Craniata</taxon>
        <taxon>Vertebrata</taxon>
        <taxon>Euteleostomi</taxon>
        <taxon>Amphibia</taxon>
        <taxon>Batrachia</taxon>
        <taxon>Caudata</taxon>
        <taxon>Salamandroidea</taxon>
        <taxon>Salamandridae</taxon>
        <taxon>Pleurodelinae</taxon>
        <taxon>Pleurodeles</taxon>
    </lineage>
</organism>
<feature type="domain" description="VWFD" evidence="4">
    <location>
        <begin position="366"/>
        <end position="425"/>
    </location>
</feature>
<dbReference type="InterPro" id="IPR001846">
    <property type="entry name" value="VWF_type-D"/>
</dbReference>
<dbReference type="CDD" id="cd19941">
    <property type="entry name" value="TIL"/>
    <property type="match status" value="2"/>
</dbReference>
<evidence type="ECO:0000256" key="3">
    <source>
        <dbReference type="ARBA" id="ARBA00023157"/>
    </source>
</evidence>
<evidence type="ECO:0000313" key="5">
    <source>
        <dbReference type="EMBL" id="KAJ1161386.1"/>
    </source>
</evidence>